<evidence type="ECO:0000313" key="3">
    <source>
        <dbReference type="Proteomes" id="UP000231863"/>
    </source>
</evidence>
<dbReference type="EMBL" id="RRZQ01000011">
    <property type="protein sequence ID" value="RRN49325.1"/>
    <property type="molecule type" value="Genomic_DNA"/>
</dbReference>
<sequence>MNNSLLTEPLKKVAMFASFSTFKGSSTLLISNWYGFDSEPIMTSIKIRCNYKNYLIIKKRLLSALKR</sequence>
<evidence type="ECO:0000313" key="4">
    <source>
        <dbReference type="Proteomes" id="UP000281324"/>
    </source>
</evidence>
<evidence type="ECO:0000313" key="1">
    <source>
        <dbReference type="EMBL" id="AUA19846.1"/>
    </source>
</evidence>
<organism evidence="2 4">
    <name type="scientific">Streptococcus suis</name>
    <dbReference type="NCBI Taxonomy" id="1307"/>
    <lineage>
        <taxon>Bacteria</taxon>
        <taxon>Bacillati</taxon>
        <taxon>Bacillota</taxon>
        <taxon>Bacilli</taxon>
        <taxon>Lactobacillales</taxon>
        <taxon>Streptococcaceae</taxon>
        <taxon>Streptococcus</taxon>
    </lineage>
</organism>
<evidence type="ECO:0000313" key="2">
    <source>
        <dbReference type="EMBL" id="RRN49325.1"/>
    </source>
</evidence>
<dbReference type="AlphaFoldDB" id="A0A0M9FK93"/>
<dbReference type="EMBL" id="CP025043">
    <property type="protein sequence ID" value="AUA19846.1"/>
    <property type="molecule type" value="Genomic_DNA"/>
</dbReference>
<proteinExistence type="predicted"/>
<protein>
    <submittedName>
        <fullName evidence="2">Uncharacterized protein</fullName>
    </submittedName>
</protein>
<reference evidence="2 4" key="2">
    <citation type="submission" date="2018-11" db="EMBL/GenBank/DDBJ databases">
        <title>Changes in penicillin susceptibility of Streptococcus suis isolates by amino acid alterations in the penicillin-binding protein.</title>
        <authorList>
            <person name="Niemann L."/>
            <person name="Eichhorn I."/>
        </authorList>
    </citation>
    <scope>NUCLEOTIDE SEQUENCE [LARGE SCALE GENOMIC DNA]</scope>
    <source>
        <strain evidence="2 4">IMT40201</strain>
    </source>
</reference>
<name>A0A0M9FK93_STRSU</name>
<dbReference type="Proteomes" id="UP000231863">
    <property type="component" value="Chromosome"/>
</dbReference>
<reference evidence="1 3" key="1">
    <citation type="submission" date="2017-11" db="EMBL/GenBank/DDBJ databases">
        <title>Genome analysis of Streptococcus suis serotype chz stain ah681.</title>
        <authorList>
            <person name="Pan Z."/>
            <person name="Zhang Y."/>
            <person name="Ma J."/>
            <person name="Lu P."/>
            <person name="Zhu Y."/>
            <person name="Zhong X."/>
            <person name="Dong W."/>
            <person name="Lu C."/>
            <person name="Yao H."/>
        </authorList>
    </citation>
    <scope>NUCLEOTIDE SEQUENCE [LARGE SCALE GENOMIC DNA]</scope>
    <source>
        <strain evidence="1 3">AH681</strain>
    </source>
</reference>
<dbReference type="Proteomes" id="UP000281324">
    <property type="component" value="Unassembled WGS sequence"/>
</dbReference>
<accession>A0A0M9FK93</accession>
<gene>
    <name evidence="1" type="ORF">CWI26_10320</name>
    <name evidence="2" type="ORF">EI219_07500</name>
</gene>